<evidence type="ECO:0000256" key="1">
    <source>
        <dbReference type="ARBA" id="ARBA00023015"/>
    </source>
</evidence>
<evidence type="ECO:0000313" key="6">
    <source>
        <dbReference type="EMBL" id="CAD5327494.1"/>
    </source>
</evidence>
<dbReference type="PROSITE" id="PS51005">
    <property type="entry name" value="NAC"/>
    <property type="match status" value="1"/>
</dbReference>
<dbReference type="InterPro" id="IPR036093">
    <property type="entry name" value="NAC_dom_sf"/>
</dbReference>
<keyword evidence="1" id="KW-0805">Transcription regulation</keyword>
<protein>
    <submittedName>
        <fullName evidence="6">(thale cress) hypothetical protein</fullName>
    </submittedName>
</protein>
<dbReference type="PANTHER" id="PTHR31744:SF212">
    <property type="entry name" value="PROTEIN SOMBRERO-LIKE ISOFORM X2"/>
    <property type="match status" value="1"/>
</dbReference>
<evidence type="ECO:0000313" key="7">
    <source>
        <dbReference type="Proteomes" id="UP000516314"/>
    </source>
</evidence>
<keyword evidence="3" id="KW-0804">Transcription</keyword>
<keyword evidence="2" id="KW-0238">DNA-binding</keyword>
<dbReference type="GO" id="GO:0003677">
    <property type="term" value="F:DNA binding"/>
    <property type="evidence" value="ECO:0007669"/>
    <property type="project" value="UniProtKB-KW"/>
</dbReference>
<dbReference type="Gene3D" id="2.170.150.80">
    <property type="entry name" value="NAC domain"/>
    <property type="match status" value="1"/>
</dbReference>
<dbReference type="SUPFAM" id="SSF101941">
    <property type="entry name" value="NAC domain"/>
    <property type="match status" value="1"/>
</dbReference>
<accession>A0A7G2F1U7</accession>
<sequence length="258" mass="28953">MGSSSNGGVPPGFRFHPTDEELLHYYLKKKISYQKFEMEVIREVDLNKLEPWDLQDADDPQANPSEDGWVVCRVFMKKNLFKVVNEGGSSINSLDQHNHDASNNNHTLQARSFMHRDSPYQLVRNHGATTFELNKPDLALHQYPPIFHKPASLGFDYSSGLARDSESAASEGLQYQQACEPGLDVGTCETVASHNHQQGLGEWAMMDRLVTCHMGNEDSSRGITYEDGNNNSSSVVQPVPATNQLTLRSEMDFWGYSK</sequence>
<feature type="domain" description="NAC" evidence="5">
    <location>
        <begin position="9"/>
        <end position="167"/>
    </location>
</feature>
<evidence type="ECO:0000256" key="4">
    <source>
        <dbReference type="ARBA" id="ARBA00023242"/>
    </source>
</evidence>
<name>A0A7G2F1U7_ARATH</name>
<dbReference type="PANTHER" id="PTHR31744">
    <property type="entry name" value="PROTEIN CUP-SHAPED COTYLEDON 2-RELATED"/>
    <property type="match status" value="1"/>
</dbReference>
<dbReference type="AlphaFoldDB" id="A0A7G2F1U7"/>
<dbReference type="InterPro" id="IPR003441">
    <property type="entry name" value="NAC-dom"/>
</dbReference>
<keyword evidence="4" id="KW-0539">Nucleus</keyword>
<dbReference type="Proteomes" id="UP000516314">
    <property type="component" value="Chromosome 4"/>
</dbReference>
<organism evidence="6 7">
    <name type="scientific">Arabidopsis thaliana</name>
    <name type="common">Mouse-ear cress</name>
    <dbReference type="NCBI Taxonomy" id="3702"/>
    <lineage>
        <taxon>Eukaryota</taxon>
        <taxon>Viridiplantae</taxon>
        <taxon>Streptophyta</taxon>
        <taxon>Embryophyta</taxon>
        <taxon>Tracheophyta</taxon>
        <taxon>Spermatophyta</taxon>
        <taxon>Magnoliopsida</taxon>
        <taxon>eudicotyledons</taxon>
        <taxon>Gunneridae</taxon>
        <taxon>Pentapetalae</taxon>
        <taxon>rosids</taxon>
        <taxon>malvids</taxon>
        <taxon>Brassicales</taxon>
        <taxon>Brassicaceae</taxon>
        <taxon>Camelineae</taxon>
        <taxon>Arabidopsis</taxon>
    </lineage>
</organism>
<evidence type="ECO:0000256" key="3">
    <source>
        <dbReference type="ARBA" id="ARBA00023163"/>
    </source>
</evidence>
<proteinExistence type="predicted"/>
<dbReference type="GO" id="GO:0006355">
    <property type="term" value="P:regulation of DNA-templated transcription"/>
    <property type="evidence" value="ECO:0007669"/>
    <property type="project" value="InterPro"/>
</dbReference>
<gene>
    <name evidence="6" type="ORF">AT9943_LOCUS15191</name>
</gene>
<evidence type="ECO:0000259" key="5">
    <source>
        <dbReference type="PROSITE" id="PS51005"/>
    </source>
</evidence>
<evidence type="ECO:0000256" key="2">
    <source>
        <dbReference type="ARBA" id="ARBA00023125"/>
    </source>
</evidence>
<dbReference type="Pfam" id="PF02365">
    <property type="entry name" value="NAM"/>
    <property type="match status" value="1"/>
</dbReference>
<dbReference type="EMBL" id="LR881469">
    <property type="protein sequence ID" value="CAD5327494.1"/>
    <property type="molecule type" value="Genomic_DNA"/>
</dbReference>
<reference evidence="6 7" key="1">
    <citation type="submission" date="2020-09" db="EMBL/GenBank/DDBJ databases">
        <authorList>
            <person name="Ashkenazy H."/>
        </authorList>
    </citation>
    <scope>NUCLEOTIDE SEQUENCE [LARGE SCALE GENOMIC DNA]</scope>
    <source>
        <strain evidence="7">cv. Cdm-0</strain>
    </source>
</reference>